<dbReference type="InterPro" id="IPR029071">
    <property type="entry name" value="Ubiquitin-like_domsf"/>
</dbReference>
<feature type="domain" description="Ubiquitin-like" evidence="2">
    <location>
        <begin position="122"/>
        <end position="178"/>
    </location>
</feature>
<comment type="caution">
    <text evidence="3">The sequence shown here is derived from an EMBL/GenBank/DDBJ whole genome shotgun (WGS) entry which is preliminary data.</text>
</comment>
<dbReference type="OrthoDB" id="419317at2759"/>
<reference evidence="3 4" key="1">
    <citation type="journal article" date="2018" name="Mol. Plant">
        <title>The genome of Artemisia annua provides insight into the evolution of Asteraceae family and artemisinin biosynthesis.</title>
        <authorList>
            <person name="Shen Q."/>
            <person name="Zhang L."/>
            <person name="Liao Z."/>
            <person name="Wang S."/>
            <person name="Yan T."/>
            <person name="Shi P."/>
            <person name="Liu M."/>
            <person name="Fu X."/>
            <person name="Pan Q."/>
            <person name="Wang Y."/>
            <person name="Lv Z."/>
            <person name="Lu X."/>
            <person name="Zhang F."/>
            <person name="Jiang W."/>
            <person name="Ma Y."/>
            <person name="Chen M."/>
            <person name="Hao X."/>
            <person name="Li L."/>
            <person name="Tang Y."/>
            <person name="Lv G."/>
            <person name="Zhou Y."/>
            <person name="Sun X."/>
            <person name="Brodelius P.E."/>
            <person name="Rose J.K.C."/>
            <person name="Tang K."/>
        </authorList>
    </citation>
    <scope>NUCLEOTIDE SEQUENCE [LARGE SCALE GENOMIC DNA]</scope>
    <source>
        <strain evidence="4">cv. Huhao1</strain>
        <tissue evidence="3">Leaf</tissue>
    </source>
</reference>
<dbReference type="SUPFAM" id="SSF54236">
    <property type="entry name" value="Ubiquitin-like"/>
    <property type="match status" value="1"/>
</dbReference>
<gene>
    <name evidence="3" type="ORF">CTI12_AA018360</name>
</gene>
<dbReference type="GO" id="GO:0070628">
    <property type="term" value="F:proteasome binding"/>
    <property type="evidence" value="ECO:0007669"/>
    <property type="project" value="TreeGrafter"/>
</dbReference>
<dbReference type="GO" id="GO:0031593">
    <property type="term" value="F:polyubiquitin modification-dependent protein binding"/>
    <property type="evidence" value="ECO:0007669"/>
    <property type="project" value="TreeGrafter"/>
</dbReference>
<dbReference type="InterPro" id="IPR000626">
    <property type="entry name" value="Ubiquitin-like_dom"/>
</dbReference>
<dbReference type="GO" id="GO:0043130">
    <property type="term" value="F:ubiquitin binding"/>
    <property type="evidence" value="ECO:0007669"/>
    <property type="project" value="TreeGrafter"/>
</dbReference>
<dbReference type="GO" id="GO:0043161">
    <property type="term" value="P:proteasome-mediated ubiquitin-dependent protein catabolic process"/>
    <property type="evidence" value="ECO:0007669"/>
    <property type="project" value="TreeGrafter"/>
</dbReference>
<dbReference type="GO" id="GO:0005829">
    <property type="term" value="C:cytosol"/>
    <property type="evidence" value="ECO:0007669"/>
    <property type="project" value="TreeGrafter"/>
</dbReference>
<dbReference type="PANTHER" id="PTHR10621">
    <property type="entry name" value="UV EXCISION REPAIR PROTEIN RAD23"/>
    <property type="match status" value="1"/>
</dbReference>
<dbReference type="AlphaFoldDB" id="A0A2U1QKJ4"/>
<evidence type="ECO:0000259" key="2">
    <source>
        <dbReference type="PROSITE" id="PS50053"/>
    </source>
</evidence>
<feature type="compositionally biased region" description="Low complexity" evidence="1">
    <location>
        <begin position="216"/>
        <end position="227"/>
    </location>
</feature>
<evidence type="ECO:0000256" key="1">
    <source>
        <dbReference type="SAM" id="MobiDB-lite"/>
    </source>
</evidence>
<dbReference type="Gene3D" id="3.10.20.90">
    <property type="entry name" value="Phosphatidylinositol 3-kinase Catalytic Subunit, Chain A, domain 1"/>
    <property type="match status" value="1"/>
</dbReference>
<protein>
    <submittedName>
        <fullName evidence="3">UV excision repair protein Rad23, UBA-like, Ubiquitin-related domain protein</fullName>
    </submittedName>
</protein>
<dbReference type="Proteomes" id="UP000245207">
    <property type="component" value="Unassembled WGS sequence"/>
</dbReference>
<dbReference type="STRING" id="35608.A0A2U1QKJ4"/>
<dbReference type="GO" id="GO:0005654">
    <property type="term" value="C:nucleoplasm"/>
    <property type="evidence" value="ECO:0007669"/>
    <property type="project" value="TreeGrafter"/>
</dbReference>
<dbReference type="Pfam" id="PF00240">
    <property type="entry name" value="ubiquitin"/>
    <property type="match status" value="1"/>
</dbReference>
<dbReference type="PROSITE" id="PS50053">
    <property type="entry name" value="UBIQUITIN_2"/>
    <property type="match status" value="1"/>
</dbReference>
<evidence type="ECO:0000313" key="4">
    <source>
        <dbReference type="Proteomes" id="UP000245207"/>
    </source>
</evidence>
<proteinExistence type="predicted"/>
<name>A0A2U1QKJ4_ARTAN</name>
<sequence>MVTMCQYDEHTQIEKELSKKSAGEASTAAAARKQSRSNRKQIRFILSRTFKLSNLIISYSKIERKMKLYIRTKVGTPARFAIDVKLEDTGFMLCLVDNGVVGCASYRNVSNVELVVLQAGKVADVKKNIETVQGTNVYPAAQQELLHRGKVLEDATTLEEIGVRENSFIVLRLSKSNSAGEASTAAAAPKGIPEAAEVTPVAGVPPVPAVNPPVQAPQATRPAAAPPMGRSNRKQKKKVTTDKYGGKTTQQHERSLLHVEIQDLLTEALRSSNRHLQDEVAITKRLEGDLRKHGDYICISIMRACEILRSKDPNIFKKRGPRSIAQSFSRMLGLGYGCRTRVRVQGSDLSRYDFKDSWTRFKSVQILNMDSGTRVFIFIFLGEEPRPLSPPRVPSGFRTGTRVASGQHRYAGDVSRVRAFPGLFNDKRGLDG</sequence>
<accession>A0A2U1QKJ4</accession>
<keyword evidence="4" id="KW-1185">Reference proteome</keyword>
<evidence type="ECO:0000313" key="3">
    <source>
        <dbReference type="EMBL" id="PWA98534.1"/>
    </source>
</evidence>
<dbReference type="EMBL" id="PKPP01000063">
    <property type="protein sequence ID" value="PWA98534.1"/>
    <property type="molecule type" value="Genomic_DNA"/>
</dbReference>
<feature type="compositionally biased region" description="Basic and acidic residues" evidence="1">
    <location>
        <begin position="239"/>
        <end position="251"/>
    </location>
</feature>
<organism evidence="3 4">
    <name type="scientific">Artemisia annua</name>
    <name type="common">Sweet wormwood</name>
    <dbReference type="NCBI Taxonomy" id="35608"/>
    <lineage>
        <taxon>Eukaryota</taxon>
        <taxon>Viridiplantae</taxon>
        <taxon>Streptophyta</taxon>
        <taxon>Embryophyta</taxon>
        <taxon>Tracheophyta</taxon>
        <taxon>Spermatophyta</taxon>
        <taxon>Magnoliopsida</taxon>
        <taxon>eudicotyledons</taxon>
        <taxon>Gunneridae</taxon>
        <taxon>Pentapetalae</taxon>
        <taxon>asterids</taxon>
        <taxon>campanulids</taxon>
        <taxon>Asterales</taxon>
        <taxon>Asteraceae</taxon>
        <taxon>Asteroideae</taxon>
        <taxon>Anthemideae</taxon>
        <taxon>Artemisiinae</taxon>
        <taxon>Artemisia</taxon>
    </lineage>
</organism>
<feature type="region of interest" description="Disordered" evidence="1">
    <location>
        <begin position="213"/>
        <end position="251"/>
    </location>
</feature>
<dbReference type="CDD" id="cd01805">
    <property type="entry name" value="Ubl_Rad23"/>
    <property type="match status" value="1"/>
</dbReference>
<dbReference type="PANTHER" id="PTHR10621:SF35">
    <property type="entry name" value="UBIQUITIN RECEPTOR RAD23C"/>
    <property type="match status" value="1"/>
</dbReference>